<feature type="non-terminal residue" evidence="1">
    <location>
        <position position="68"/>
    </location>
</feature>
<accession>A0A0D0DEG5</accession>
<feature type="non-terminal residue" evidence="1">
    <location>
        <position position="1"/>
    </location>
</feature>
<gene>
    <name evidence="1" type="ORF">PAXRUDRAFT_96224</name>
</gene>
<organism evidence="1 2">
    <name type="scientific">Paxillus rubicundulus Ve08.2h10</name>
    <dbReference type="NCBI Taxonomy" id="930991"/>
    <lineage>
        <taxon>Eukaryota</taxon>
        <taxon>Fungi</taxon>
        <taxon>Dikarya</taxon>
        <taxon>Basidiomycota</taxon>
        <taxon>Agaricomycotina</taxon>
        <taxon>Agaricomycetes</taxon>
        <taxon>Agaricomycetidae</taxon>
        <taxon>Boletales</taxon>
        <taxon>Paxilineae</taxon>
        <taxon>Paxillaceae</taxon>
        <taxon>Paxillus</taxon>
    </lineage>
</organism>
<name>A0A0D0DEG5_9AGAM</name>
<keyword evidence="2" id="KW-1185">Reference proteome</keyword>
<sequence>FQKVEKPQGFSRQNVLHAVAEFVVCDDQSLAVANNTGFRNTLVAMQPTATQADLPSTHDVSTYIHNMF</sequence>
<dbReference type="InParanoid" id="A0A0D0DEG5"/>
<reference evidence="1 2" key="1">
    <citation type="submission" date="2014-04" db="EMBL/GenBank/DDBJ databases">
        <authorList>
            <consortium name="DOE Joint Genome Institute"/>
            <person name="Kuo A."/>
            <person name="Kohler A."/>
            <person name="Jargeat P."/>
            <person name="Nagy L.G."/>
            <person name="Floudas D."/>
            <person name="Copeland A."/>
            <person name="Barry K.W."/>
            <person name="Cichocki N."/>
            <person name="Veneault-Fourrey C."/>
            <person name="LaButti K."/>
            <person name="Lindquist E.A."/>
            <person name="Lipzen A."/>
            <person name="Lundell T."/>
            <person name="Morin E."/>
            <person name="Murat C."/>
            <person name="Sun H."/>
            <person name="Tunlid A."/>
            <person name="Henrissat B."/>
            <person name="Grigoriev I.V."/>
            <person name="Hibbett D.S."/>
            <person name="Martin F."/>
            <person name="Nordberg H.P."/>
            <person name="Cantor M.N."/>
            <person name="Hua S.X."/>
        </authorList>
    </citation>
    <scope>NUCLEOTIDE SEQUENCE [LARGE SCALE GENOMIC DNA]</scope>
    <source>
        <strain evidence="1 2">Ve08.2h10</strain>
    </source>
</reference>
<proteinExistence type="predicted"/>
<dbReference type="Proteomes" id="UP000054538">
    <property type="component" value="Unassembled WGS sequence"/>
</dbReference>
<dbReference type="AlphaFoldDB" id="A0A0D0DEG5"/>
<evidence type="ECO:0000313" key="2">
    <source>
        <dbReference type="Proteomes" id="UP000054538"/>
    </source>
</evidence>
<reference evidence="2" key="2">
    <citation type="submission" date="2015-01" db="EMBL/GenBank/DDBJ databases">
        <title>Evolutionary Origins and Diversification of the Mycorrhizal Mutualists.</title>
        <authorList>
            <consortium name="DOE Joint Genome Institute"/>
            <consortium name="Mycorrhizal Genomics Consortium"/>
            <person name="Kohler A."/>
            <person name="Kuo A."/>
            <person name="Nagy L.G."/>
            <person name="Floudas D."/>
            <person name="Copeland A."/>
            <person name="Barry K.W."/>
            <person name="Cichocki N."/>
            <person name="Veneault-Fourrey C."/>
            <person name="LaButti K."/>
            <person name="Lindquist E.A."/>
            <person name="Lipzen A."/>
            <person name="Lundell T."/>
            <person name="Morin E."/>
            <person name="Murat C."/>
            <person name="Riley R."/>
            <person name="Ohm R."/>
            <person name="Sun H."/>
            <person name="Tunlid A."/>
            <person name="Henrissat B."/>
            <person name="Grigoriev I.V."/>
            <person name="Hibbett D.S."/>
            <person name="Martin F."/>
        </authorList>
    </citation>
    <scope>NUCLEOTIDE SEQUENCE [LARGE SCALE GENOMIC DNA]</scope>
    <source>
        <strain evidence="2">Ve08.2h10</strain>
    </source>
</reference>
<protein>
    <submittedName>
        <fullName evidence="1">Uncharacterized protein</fullName>
    </submittedName>
</protein>
<dbReference type="HOGENOM" id="CLU_136331_1_0_1"/>
<evidence type="ECO:0000313" key="1">
    <source>
        <dbReference type="EMBL" id="KIK75895.1"/>
    </source>
</evidence>
<dbReference type="OrthoDB" id="3157803at2759"/>
<dbReference type="EMBL" id="KN827785">
    <property type="protein sequence ID" value="KIK75895.1"/>
    <property type="molecule type" value="Genomic_DNA"/>
</dbReference>